<evidence type="ECO:0000313" key="3">
    <source>
        <dbReference type="EMBL" id="KAK2642080.1"/>
    </source>
</evidence>
<protein>
    <recommendedName>
        <fullName evidence="2">Putative plant transposon protein domain-containing protein</fullName>
    </recommendedName>
</protein>
<feature type="region of interest" description="Disordered" evidence="1">
    <location>
        <begin position="189"/>
        <end position="223"/>
    </location>
</feature>
<dbReference type="EMBL" id="JANJYI010000007">
    <property type="protein sequence ID" value="KAK2642080.1"/>
    <property type="molecule type" value="Genomic_DNA"/>
</dbReference>
<dbReference type="Pfam" id="PF20167">
    <property type="entry name" value="Transposase_32"/>
    <property type="match status" value="1"/>
</dbReference>
<gene>
    <name evidence="3" type="ORF">Ddye_023843</name>
</gene>
<reference evidence="3" key="1">
    <citation type="journal article" date="2023" name="Plant J.">
        <title>Genome sequences and population genomics provide insights into the demographic history, inbreeding, and mutation load of two 'living fossil' tree species of Dipteronia.</title>
        <authorList>
            <person name="Feng Y."/>
            <person name="Comes H.P."/>
            <person name="Chen J."/>
            <person name="Zhu S."/>
            <person name="Lu R."/>
            <person name="Zhang X."/>
            <person name="Li P."/>
            <person name="Qiu J."/>
            <person name="Olsen K.M."/>
            <person name="Qiu Y."/>
        </authorList>
    </citation>
    <scope>NUCLEOTIDE SEQUENCE</scope>
    <source>
        <strain evidence="3">KIB01</strain>
    </source>
</reference>
<evidence type="ECO:0000256" key="1">
    <source>
        <dbReference type="SAM" id="MobiDB-lite"/>
    </source>
</evidence>
<organism evidence="3 4">
    <name type="scientific">Dipteronia dyeriana</name>
    <dbReference type="NCBI Taxonomy" id="168575"/>
    <lineage>
        <taxon>Eukaryota</taxon>
        <taxon>Viridiplantae</taxon>
        <taxon>Streptophyta</taxon>
        <taxon>Embryophyta</taxon>
        <taxon>Tracheophyta</taxon>
        <taxon>Spermatophyta</taxon>
        <taxon>Magnoliopsida</taxon>
        <taxon>eudicotyledons</taxon>
        <taxon>Gunneridae</taxon>
        <taxon>Pentapetalae</taxon>
        <taxon>rosids</taxon>
        <taxon>malvids</taxon>
        <taxon>Sapindales</taxon>
        <taxon>Sapindaceae</taxon>
        <taxon>Hippocastanoideae</taxon>
        <taxon>Acereae</taxon>
        <taxon>Dipteronia</taxon>
    </lineage>
</organism>
<evidence type="ECO:0000313" key="4">
    <source>
        <dbReference type="Proteomes" id="UP001280121"/>
    </source>
</evidence>
<comment type="caution">
    <text evidence="3">The sequence shown here is derived from an EMBL/GenBank/DDBJ whole genome shotgun (WGS) entry which is preliminary data.</text>
</comment>
<sequence>MVPKRFLNGGAVLVQGVEVHILPDAINQYFATPKVRVNSNSGINTIDDIDQHLERLAEVLRMDGRAEWNQMVRLYQRDLRVDVAFWNIFISYSLKPSQHRKELFFEPTRLLHRLVTGRPINIDRVIFRVIYNSGCEDGSSIVFPCLITTFYRTTGIEVDAGLEEHAPSMLLLTLWNKLCHDRRLSTMGQYGERRRRRQEREAQLQMKVTDPIPEDHTDVPPVA</sequence>
<keyword evidence="4" id="KW-1185">Reference proteome</keyword>
<dbReference type="InterPro" id="IPR046796">
    <property type="entry name" value="Transposase_32_dom"/>
</dbReference>
<feature type="domain" description="Putative plant transposon protein" evidence="2">
    <location>
        <begin position="12"/>
        <end position="156"/>
    </location>
</feature>
<feature type="compositionally biased region" description="Basic and acidic residues" evidence="1">
    <location>
        <begin position="213"/>
        <end position="223"/>
    </location>
</feature>
<accession>A0AAD9TTM4</accession>
<evidence type="ECO:0000259" key="2">
    <source>
        <dbReference type="Pfam" id="PF20167"/>
    </source>
</evidence>
<dbReference type="AlphaFoldDB" id="A0AAD9TTM4"/>
<dbReference type="Proteomes" id="UP001280121">
    <property type="component" value="Unassembled WGS sequence"/>
</dbReference>
<proteinExistence type="predicted"/>
<name>A0AAD9TTM4_9ROSI</name>